<evidence type="ECO:0000313" key="2">
    <source>
        <dbReference type="EMBL" id="MBB3110504.1"/>
    </source>
</evidence>
<dbReference type="RefSeq" id="WP_183600422.1">
    <property type="nucleotide sequence ID" value="NZ_JACHXK010000005.1"/>
</dbReference>
<accession>A0A7W5FMZ0</accession>
<feature type="transmembrane region" description="Helical" evidence="1">
    <location>
        <begin position="71"/>
        <end position="96"/>
    </location>
</feature>
<keyword evidence="3" id="KW-1185">Reference proteome</keyword>
<proteinExistence type="predicted"/>
<keyword evidence="1" id="KW-0472">Membrane</keyword>
<organism evidence="2 3">
    <name type="scientific">Paenibacillus phyllosphaerae</name>
    <dbReference type="NCBI Taxonomy" id="274593"/>
    <lineage>
        <taxon>Bacteria</taxon>
        <taxon>Bacillati</taxon>
        <taxon>Bacillota</taxon>
        <taxon>Bacilli</taxon>
        <taxon>Bacillales</taxon>
        <taxon>Paenibacillaceae</taxon>
        <taxon>Paenibacillus</taxon>
    </lineage>
</organism>
<sequence length="238" mass="25560">MKGRQWRVGTWSMGAALTGMGVLLLLTQFDGSAWLEQGLVWWPTVLILLGLEVLIYLWRSPSEHPILRYDVFSIVFITILGAGCMLLTTASATGIVEEVRGVVGSQEVRVPAADFTLPADPKVKRIVLQGEYSFAGAVMVDAAKEAEHDVQVMGACRYQLGRDEQVPASLQLAEASRSGDTLYVTITAPSESGLLFADNNPTCQVTVVLPADKQVEVAGNAYASLLGGGAPPKLWRGL</sequence>
<dbReference type="AlphaFoldDB" id="A0A7W5FMZ0"/>
<gene>
    <name evidence="2" type="ORF">FHS18_002571</name>
</gene>
<evidence type="ECO:0008006" key="4">
    <source>
        <dbReference type="Google" id="ProtNLM"/>
    </source>
</evidence>
<keyword evidence="1" id="KW-1133">Transmembrane helix</keyword>
<name>A0A7W5FMZ0_9BACL</name>
<dbReference type="Proteomes" id="UP000570361">
    <property type="component" value="Unassembled WGS sequence"/>
</dbReference>
<keyword evidence="1" id="KW-0812">Transmembrane</keyword>
<reference evidence="2 3" key="1">
    <citation type="submission" date="2020-08" db="EMBL/GenBank/DDBJ databases">
        <title>Genomic Encyclopedia of Type Strains, Phase III (KMG-III): the genomes of soil and plant-associated and newly described type strains.</title>
        <authorList>
            <person name="Whitman W."/>
        </authorList>
    </citation>
    <scope>NUCLEOTIDE SEQUENCE [LARGE SCALE GENOMIC DNA]</scope>
    <source>
        <strain evidence="2 3">CECT 5862</strain>
    </source>
</reference>
<dbReference type="EMBL" id="JACHXK010000005">
    <property type="protein sequence ID" value="MBB3110504.1"/>
    <property type="molecule type" value="Genomic_DNA"/>
</dbReference>
<feature type="transmembrane region" description="Helical" evidence="1">
    <location>
        <begin position="39"/>
        <end position="59"/>
    </location>
</feature>
<comment type="caution">
    <text evidence="2">The sequence shown here is derived from an EMBL/GenBank/DDBJ whole genome shotgun (WGS) entry which is preliminary data.</text>
</comment>
<evidence type="ECO:0000256" key="1">
    <source>
        <dbReference type="SAM" id="Phobius"/>
    </source>
</evidence>
<protein>
    <recommendedName>
        <fullName evidence="4">DUF5668 domain-containing protein</fullName>
    </recommendedName>
</protein>
<evidence type="ECO:0000313" key="3">
    <source>
        <dbReference type="Proteomes" id="UP000570361"/>
    </source>
</evidence>